<reference evidence="1 2" key="1">
    <citation type="journal article" date="2019" name="Commun. Biol.">
        <title>The bagworm genome reveals a unique fibroin gene that provides high tensile strength.</title>
        <authorList>
            <person name="Kono N."/>
            <person name="Nakamura H."/>
            <person name="Ohtoshi R."/>
            <person name="Tomita M."/>
            <person name="Numata K."/>
            <person name="Arakawa K."/>
        </authorList>
    </citation>
    <scope>NUCLEOTIDE SEQUENCE [LARGE SCALE GENOMIC DNA]</scope>
</reference>
<comment type="caution">
    <text evidence="1">The sequence shown here is derived from an EMBL/GenBank/DDBJ whole genome shotgun (WGS) entry which is preliminary data.</text>
</comment>
<organism evidence="1 2">
    <name type="scientific">Eumeta variegata</name>
    <name type="common">Bagworm moth</name>
    <name type="synonym">Eumeta japonica</name>
    <dbReference type="NCBI Taxonomy" id="151549"/>
    <lineage>
        <taxon>Eukaryota</taxon>
        <taxon>Metazoa</taxon>
        <taxon>Ecdysozoa</taxon>
        <taxon>Arthropoda</taxon>
        <taxon>Hexapoda</taxon>
        <taxon>Insecta</taxon>
        <taxon>Pterygota</taxon>
        <taxon>Neoptera</taxon>
        <taxon>Endopterygota</taxon>
        <taxon>Lepidoptera</taxon>
        <taxon>Glossata</taxon>
        <taxon>Ditrysia</taxon>
        <taxon>Tineoidea</taxon>
        <taxon>Psychidae</taxon>
        <taxon>Oiketicinae</taxon>
        <taxon>Eumeta</taxon>
    </lineage>
</organism>
<protein>
    <submittedName>
        <fullName evidence="1">Uncharacterized protein</fullName>
    </submittedName>
</protein>
<dbReference type="Proteomes" id="UP000299102">
    <property type="component" value="Unassembled WGS sequence"/>
</dbReference>
<gene>
    <name evidence="1" type="ORF">EVAR_89015_1</name>
</gene>
<dbReference type="EMBL" id="BGZK01000774">
    <property type="protein sequence ID" value="GBP59944.1"/>
    <property type="molecule type" value="Genomic_DNA"/>
</dbReference>
<evidence type="ECO:0000313" key="1">
    <source>
        <dbReference type="EMBL" id="GBP59944.1"/>
    </source>
</evidence>
<name>A0A4C1XBY3_EUMVA</name>
<keyword evidence="2" id="KW-1185">Reference proteome</keyword>
<accession>A0A4C1XBY3</accession>
<sequence>MQAFRSYDVDSDKLSIDFHNKYSDISAQNSPPESPKSKELPQEMLVIRHVDWPKACCGLQMSKNTHKPFTFSADKAKGRRSKFHTCVSQQWWQGDGGRTPRTRRRRILILSPLSPDEFKLPVSDVS</sequence>
<proteinExistence type="predicted"/>
<dbReference type="AlphaFoldDB" id="A0A4C1XBY3"/>
<evidence type="ECO:0000313" key="2">
    <source>
        <dbReference type="Proteomes" id="UP000299102"/>
    </source>
</evidence>